<reference evidence="3 4" key="1">
    <citation type="submission" date="2019-09" db="EMBL/GenBank/DDBJ databases">
        <title>In-depth cultivation of the pig gut microbiome towards novel bacterial diversity and tailored functional studies.</title>
        <authorList>
            <person name="Wylensek D."/>
            <person name="Hitch T.C.A."/>
            <person name="Clavel T."/>
        </authorList>
    </citation>
    <scope>NUCLEOTIDE SEQUENCE [LARGE SCALE GENOMIC DNA]</scope>
    <source>
        <strain evidence="3 4">PG-178-WT-4</strain>
    </source>
</reference>
<evidence type="ECO:0000256" key="1">
    <source>
        <dbReference type="ARBA" id="ARBA00004613"/>
    </source>
</evidence>
<dbReference type="GO" id="GO:0005509">
    <property type="term" value="F:calcium ion binding"/>
    <property type="evidence" value="ECO:0007669"/>
    <property type="project" value="InterPro"/>
</dbReference>
<proteinExistence type="predicted"/>
<dbReference type="AlphaFoldDB" id="A0A6L5XNW6"/>
<comment type="subcellular location">
    <subcellularLocation>
        <location evidence="1">Secreted</location>
    </subcellularLocation>
</comment>
<name>A0A6L5XNW6_9BACT</name>
<dbReference type="PANTHER" id="PTHR38340">
    <property type="entry name" value="S-LAYER PROTEIN"/>
    <property type="match status" value="1"/>
</dbReference>
<evidence type="ECO:0008006" key="5">
    <source>
        <dbReference type="Google" id="ProtNLM"/>
    </source>
</evidence>
<dbReference type="EMBL" id="VUMH01000017">
    <property type="protein sequence ID" value="MSS28958.1"/>
    <property type="molecule type" value="Genomic_DNA"/>
</dbReference>
<protein>
    <recommendedName>
        <fullName evidence="5">Hemolysin expression modulating protein</fullName>
    </recommendedName>
</protein>
<dbReference type="InterPro" id="IPR001343">
    <property type="entry name" value="Hemolysn_Ca-bd"/>
</dbReference>
<keyword evidence="4" id="KW-1185">Reference proteome</keyword>
<keyword evidence="2" id="KW-0964">Secreted</keyword>
<accession>A0A6L5XNW6</accession>
<dbReference type="PROSITE" id="PS00330">
    <property type="entry name" value="HEMOLYSIN_CALCIUM"/>
    <property type="match status" value="3"/>
</dbReference>
<dbReference type="SUPFAM" id="SSF51120">
    <property type="entry name" value="beta-Roll"/>
    <property type="match status" value="1"/>
</dbReference>
<sequence length="205" mass="21097">MDAIHSAGDTELQNLATTMEGHESSADGNDHLYGGSGDDVLFGMGGDDRLYGGDGNDILFGGSGDDFLDGGAGADKIFGGSGNDVIVYDSSDYLVDGGEGIDFLVGEGVKEIFDSTADKPQVTGIEVYLDTHMDLRGMDELSAKLGISVNDDNKISGLDAANGWVQGDDMVSPEGADYATYTHSSGGDHDATIIVAKAAIENGNG</sequence>
<dbReference type="GO" id="GO:0005576">
    <property type="term" value="C:extracellular region"/>
    <property type="evidence" value="ECO:0007669"/>
    <property type="project" value="UniProtKB-SubCell"/>
</dbReference>
<evidence type="ECO:0000313" key="4">
    <source>
        <dbReference type="Proteomes" id="UP000477488"/>
    </source>
</evidence>
<dbReference type="Pfam" id="PF00353">
    <property type="entry name" value="HemolysinCabind"/>
    <property type="match status" value="1"/>
</dbReference>
<dbReference type="InterPro" id="IPR018511">
    <property type="entry name" value="Hemolysin-typ_Ca-bd_CS"/>
</dbReference>
<organism evidence="3 4">
    <name type="scientific">Desulfovibrio porci</name>
    <dbReference type="NCBI Taxonomy" id="2605782"/>
    <lineage>
        <taxon>Bacteria</taxon>
        <taxon>Pseudomonadati</taxon>
        <taxon>Thermodesulfobacteriota</taxon>
        <taxon>Desulfovibrionia</taxon>
        <taxon>Desulfovibrionales</taxon>
        <taxon>Desulfovibrionaceae</taxon>
        <taxon>Desulfovibrio</taxon>
    </lineage>
</organism>
<comment type="caution">
    <text evidence="3">The sequence shown here is derived from an EMBL/GenBank/DDBJ whole genome shotgun (WGS) entry which is preliminary data.</text>
</comment>
<dbReference type="Proteomes" id="UP000477488">
    <property type="component" value="Unassembled WGS sequence"/>
</dbReference>
<dbReference type="InterPro" id="IPR011049">
    <property type="entry name" value="Serralysin-like_metalloprot_C"/>
</dbReference>
<evidence type="ECO:0000256" key="2">
    <source>
        <dbReference type="ARBA" id="ARBA00022525"/>
    </source>
</evidence>
<dbReference type="Gene3D" id="2.150.10.10">
    <property type="entry name" value="Serralysin-like metalloprotease, C-terminal"/>
    <property type="match status" value="1"/>
</dbReference>
<dbReference type="PANTHER" id="PTHR38340:SF1">
    <property type="entry name" value="S-LAYER PROTEIN"/>
    <property type="match status" value="1"/>
</dbReference>
<evidence type="ECO:0000313" key="3">
    <source>
        <dbReference type="EMBL" id="MSS28958.1"/>
    </source>
</evidence>
<dbReference type="InterPro" id="IPR050557">
    <property type="entry name" value="RTX_toxin/Mannuronan_C5-epim"/>
</dbReference>
<dbReference type="PRINTS" id="PR00313">
    <property type="entry name" value="CABNDNGRPT"/>
</dbReference>
<gene>
    <name evidence="3" type="ORF">FYJ44_13175</name>
</gene>